<dbReference type="Gene3D" id="3.90.25.10">
    <property type="entry name" value="UDP-galactose 4-epimerase, domain 1"/>
    <property type="match status" value="1"/>
</dbReference>
<sequence>MAAQRILILGGGGMVGQKLAARLASDGLNGRPAGEVTLFDLGFPENGAPAAQRLTGNVTDTARMAELAAQRFDVIFHLASIVSGEAEADFAKGWHTNMLPMWHFLEALRAEHEATGGAYVPRLVFTSSIAVFGGPFPDRIGDDFLSAPLTSYGAQKACCELMLTDFSRKGILDGVSIRLPTICVRPGKPNKAASGFFSGIIREPLNGLPATLPVPDSVRHWVASPRAAAKMLTHAAEFDTAKLAERRALNMPGFSCTIAEQIEALRRAAGQSAVDLIRREPDETIMKIVQGWPRDFQTDRARALGFEAETNFDEIIAIYMEDDLPHASARQ</sequence>
<proteinExistence type="predicted"/>
<dbReference type="AlphaFoldDB" id="A0A4V3XK84"/>
<evidence type="ECO:0000256" key="2">
    <source>
        <dbReference type="ARBA" id="ARBA00023277"/>
    </source>
</evidence>
<dbReference type="InterPro" id="IPR050005">
    <property type="entry name" value="DenD"/>
</dbReference>
<dbReference type="NCBIfam" id="NF043036">
    <property type="entry name" value="ErythonDh"/>
    <property type="match status" value="1"/>
</dbReference>
<name>A0A4V3XK84_9RHOB</name>
<evidence type="ECO:0000313" key="5">
    <source>
        <dbReference type="Proteomes" id="UP000306602"/>
    </source>
</evidence>
<dbReference type="PANTHER" id="PTHR43103">
    <property type="entry name" value="NUCLEOSIDE-DIPHOSPHATE-SUGAR EPIMERASE"/>
    <property type="match status" value="1"/>
</dbReference>
<accession>A0A4V3XK84</accession>
<dbReference type="InterPro" id="IPR036291">
    <property type="entry name" value="NAD(P)-bd_dom_sf"/>
</dbReference>
<keyword evidence="5" id="KW-1185">Reference proteome</keyword>
<dbReference type="RefSeq" id="WP_136463383.1">
    <property type="nucleotide sequence ID" value="NZ_SRKY01000003.1"/>
</dbReference>
<reference evidence="4 5" key="1">
    <citation type="submission" date="2019-04" db="EMBL/GenBank/DDBJ databases">
        <title>Shimia ponticola sp. nov., isolated from seawater.</title>
        <authorList>
            <person name="Kim Y.-O."/>
            <person name="Yoon J.-H."/>
        </authorList>
    </citation>
    <scope>NUCLEOTIDE SEQUENCE [LARGE SCALE GENOMIC DNA]</scope>
    <source>
        <strain evidence="4 5">MYP11</strain>
    </source>
</reference>
<keyword evidence="1" id="KW-0521">NADP</keyword>
<evidence type="ECO:0000313" key="4">
    <source>
        <dbReference type="EMBL" id="THH35913.1"/>
    </source>
</evidence>
<dbReference type="GO" id="GO:0016491">
    <property type="term" value="F:oxidoreductase activity"/>
    <property type="evidence" value="ECO:0007669"/>
    <property type="project" value="InterPro"/>
</dbReference>
<protein>
    <submittedName>
        <fullName evidence="4">SDR family oxidoreductase</fullName>
    </submittedName>
</protein>
<dbReference type="Gene3D" id="3.40.50.720">
    <property type="entry name" value="NAD(P)-binding Rossmann-like Domain"/>
    <property type="match status" value="1"/>
</dbReference>
<comment type="caution">
    <text evidence="4">The sequence shown here is derived from an EMBL/GenBank/DDBJ whole genome shotgun (WGS) entry which is preliminary data.</text>
</comment>
<dbReference type="OrthoDB" id="9801056at2"/>
<dbReference type="Proteomes" id="UP000306602">
    <property type="component" value="Unassembled WGS sequence"/>
</dbReference>
<organism evidence="4 5">
    <name type="scientific">Aliishimia ponticola</name>
    <dbReference type="NCBI Taxonomy" id="2499833"/>
    <lineage>
        <taxon>Bacteria</taxon>
        <taxon>Pseudomonadati</taxon>
        <taxon>Pseudomonadota</taxon>
        <taxon>Alphaproteobacteria</taxon>
        <taxon>Rhodobacterales</taxon>
        <taxon>Paracoccaceae</taxon>
        <taxon>Aliishimia</taxon>
    </lineage>
</organism>
<dbReference type="PANTHER" id="PTHR43103:SF3">
    <property type="entry name" value="ADP-L-GLYCERO-D-MANNO-HEPTOSE-6-EPIMERASE"/>
    <property type="match status" value="1"/>
</dbReference>
<dbReference type="SUPFAM" id="SSF51735">
    <property type="entry name" value="NAD(P)-binding Rossmann-fold domains"/>
    <property type="match status" value="1"/>
</dbReference>
<evidence type="ECO:0000256" key="1">
    <source>
        <dbReference type="ARBA" id="ARBA00022857"/>
    </source>
</evidence>
<dbReference type="Pfam" id="PF01370">
    <property type="entry name" value="Epimerase"/>
    <property type="match status" value="1"/>
</dbReference>
<feature type="domain" description="NAD-dependent epimerase/dehydratase" evidence="3">
    <location>
        <begin position="6"/>
        <end position="222"/>
    </location>
</feature>
<dbReference type="CDD" id="cd05238">
    <property type="entry name" value="Gne_like_SDR_e"/>
    <property type="match status" value="1"/>
</dbReference>
<dbReference type="InterPro" id="IPR001509">
    <property type="entry name" value="Epimerase_deHydtase"/>
</dbReference>
<gene>
    <name evidence="4" type="ORF">E4Z66_12640</name>
</gene>
<keyword evidence="2" id="KW-0119">Carbohydrate metabolism</keyword>
<dbReference type="EMBL" id="SRKY01000003">
    <property type="protein sequence ID" value="THH35913.1"/>
    <property type="molecule type" value="Genomic_DNA"/>
</dbReference>
<evidence type="ECO:0000259" key="3">
    <source>
        <dbReference type="Pfam" id="PF01370"/>
    </source>
</evidence>